<proteinExistence type="predicted"/>
<feature type="region of interest" description="Disordered" evidence="1">
    <location>
        <begin position="211"/>
        <end position="242"/>
    </location>
</feature>
<dbReference type="PANTHER" id="PTHR20208">
    <property type="entry name" value="STRUCTURE-SPECIFIC ENDONUCLEASE SUBUNIT SLX1"/>
    <property type="match status" value="1"/>
</dbReference>
<comment type="caution">
    <text evidence="3">The sequence shown here is derived from an EMBL/GenBank/DDBJ whole genome shotgun (WGS) entry which is preliminary data.</text>
</comment>
<dbReference type="InterPro" id="IPR035901">
    <property type="entry name" value="GIY-YIG_endonuc_sf"/>
</dbReference>
<dbReference type="PANTHER" id="PTHR20208:SF10">
    <property type="entry name" value="STRUCTURE-SPECIFIC ENDONUCLEASE SUBUNIT SLX1"/>
    <property type="match status" value="1"/>
</dbReference>
<dbReference type="EMBL" id="JADFTS010000009">
    <property type="protein sequence ID" value="KAF9590709.1"/>
    <property type="molecule type" value="Genomic_DNA"/>
</dbReference>
<evidence type="ECO:0000259" key="2">
    <source>
        <dbReference type="PROSITE" id="PS50164"/>
    </source>
</evidence>
<accession>A0A835LG92</accession>
<feature type="domain" description="GIY-YIG" evidence="2">
    <location>
        <begin position="53"/>
        <end position="136"/>
    </location>
</feature>
<evidence type="ECO:0000256" key="1">
    <source>
        <dbReference type="SAM" id="MobiDB-lite"/>
    </source>
</evidence>
<dbReference type="PROSITE" id="PS50164">
    <property type="entry name" value="GIY_YIG"/>
    <property type="match status" value="1"/>
</dbReference>
<name>A0A835LG92_9MAGN</name>
<dbReference type="GO" id="GO:0008821">
    <property type="term" value="F:crossover junction DNA endonuclease activity"/>
    <property type="evidence" value="ECO:0007669"/>
    <property type="project" value="TreeGrafter"/>
</dbReference>
<feature type="region of interest" description="Disordered" evidence="1">
    <location>
        <begin position="271"/>
        <end position="301"/>
    </location>
</feature>
<gene>
    <name evidence="3" type="ORF">IFM89_036833</name>
</gene>
<protein>
    <recommendedName>
        <fullName evidence="2">GIY-YIG domain-containing protein</fullName>
    </recommendedName>
</protein>
<dbReference type="GO" id="GO:0017108">
    <property type="term" value="F:5'-flap endonuclease activity"/>
    <property type="evidence" value="ECO:0007669"/>
    <property type="project" value="TreeGrafter"/>
</dbReference>
<dbReference type="AlphaFoldDB" id="A0A835LG92"/>
<dbReference type="Pfam" id="PF01541">
    <property type="entry name" value="GIY-YIG"/>
    <property type="match status" value="1"/>
</dbReference>
<organism evidence="3 4">
    <name type="scientific">Coptis chinensis</name>
    <dbReference type="NCBI Taxonomy" id="261450"/>
    <lineage>
        <taxon>Eukaryota</taxon>
        <taxon>Viridiplantae</taxon>
        <taxon>Streptophyta</taxon>
        <taxon>Embryophyta</taxon>
        <taxon>Tracheophyta</taxon>
        <taxon>Spermatophyta</taxon>
        <taxon>Magnoliopsida</taxon>
        <taxon>Ranunculales</taxon>
        <taxon>Ranunculaceae</taxon>
        <taxon>Coptidoideae</taxon>
        <taxon>Coptis</taxon>
    </lineage>
</organism>
<sequence length="528" mass="58837">MKYNEVLAITHGFSWLYQSFGSSFGPMDVESLGEALPTVTMQRLAHHPPLMAGKHLVTLGYDICIYDCGNCWYCRFTVNPRRRIRQHNGEITSGARRTKSKRPWEMILCVYGFPTNVSALQFEWAWQHPTESLAVRKAAVSLKSLSGIVGKIKLAYTMLTLPPWQSLKLTVNFFSTKYMKNTVGCSSLPKQMKVQFYPMDELPCYTGDLDELEDDDLDDVDEDAETGGTNRPLEGAADISVDSIPGYNRNSVKTVHDILNLDKKDAVRQTGEPFSLGRDQADASLSSREENQPEEPLTLGGEVHRVALHPSFRHGSSSRSTSSGNTIEIVQNRDILGLTERSRLSTGGLPFTEISSVLPNDLCTGSHVDGRLYYSLIDTPEKTPFSSNSGFIEAVQDKDPAIFPSEFSSLQSTNHSTTGEDRRVQFDLVDTPVKTPISSNSGLVKTVELDKVLEVLSPNKCQQNPLFPDNHQPPPATSLLTSPKVEVIDIRTPSSDCMINSFRRKKKRNNWVSQKIIDLTKSPDFVQL</sequence>
<reference evidence="3 4" key="1">
    <citation type="submission" date="2020-10" db="EMBL/GenBank/DDBJ databases">
        <title>The Coptis chinensis genome and diversification of protoberbering-type alkaloids.</title>
        <authorList>
            <person name="Wang B."/>
            <person name="Shu S."/>
            <person name="Song C."/>
            <person name="Liu Y."/>
        </authorList>
    </citation>
    <scope>NUCLEOTIDE SEQUENCE [LARGE SCALE GENOMIC DNA]</scope>
    <source>
        <strain evidence="3">HL-2020</strain>
        <tissue evidence="3">Leaf</tissue>
    </source>
</reference>
<dbReference type="GO" id="GO:0000724">
    <property type="term" value="P:double-strand break repair via homologous recombination"/>
    <property type="evidence" value="ECO:0007669"/>
    <property type="project" value="TreeGrafter"/>
</dbReference>
<dbReference type="OrthoDB" id="24645at2759"/>
<evidence type="ECO:0000313" key="3">
    <source>
        <dbReference type="EMBL" id="KAF9590709.1"/>
    </source>
</evidence>
<keyword evidence="4" id="KW-1185">Reference proteome</keyword>
<dbReference type="InterPro" id="IPR050381">
    <property type="entry name" value="SLX1_endonuclease"/>
</dbReference>
<dbReference type="GO" id="GO:0033557">
    <property type="term" value="C:Slx1-Slx4 complex"/>
    <property type="evidence" value="ECO:0007669"/>
    <property type="project" value="TreeGrafter"/>
</dbReference>
<evidence type="ECO:0000313" key="4">
    <source>
        <dbReference type="Proteomes" id="UP000631114"/>
    </source>
</evidence>
<feature type="compositionally biased region" description="Acidic residues" evidence="1">
    <location>
        <begin position="211"/>
        <end position="225"/>
    </location>
</feature>
<dbReference type="InterPro" id="IPR000305">
    <property type="entry name" value="GIY-YIG_endonuc"/>
</dbReference>
<dbReference type="Gene3D" id="3.40.1440.10">
    <property type="entry name" value="GIY-YIG endonuclease"/>
    <property type="match status" value="1"/>
</dbReference>
<dbReference type="Proteomes" id="UP000631114">
    <property type="component" value="Unassembled WGS sequence"/>
</dbReference>
<dbReference type="CDD" id="cd10455">
    <property type="entry name" value="GIY-YIG_SLX1"/>
    <property type="match status" value="1"/>
</dbReference>